<protein>
    <recommendedName>
        <fullName evidence="4">SMODS and SLOG-associating 2TM effector domain-containing protein</fullName>
    </recommendedName>
</protein>
<keyword evidence="3" id="KW-1185">Reference proteome</keyword>
<organism evidence="2 3">
    <name type="scientific">Methyloceanibacter methanicus</name>
    <dbReference type="NCBI Taxonomy" id="1774968"/>
    <lineage>
        <taxon>Bacteria</taxon>
        <taxon>Pseudomonadati</taxon>
        <taxon>Pseudomonadota</taxon>
        <taxon>Alphaproteobacteria</taxon>
        <taxon>Hyphomicrobiales</taxon>
        <taxon>Hyphomicrobiaceae</taxon>
        <taxon>Methyloceanibacter</taxon>
    </lineage>
</organism>
<name>A0A1E3VZS0_9HYPH</name>
<keyword evidence="1" id="KW-1133">Transmembrane helix</keyword>
<feature type="transmembrane region" description="Helical" evidence="1">
    <location>
        <begin position="28"/>
        <end position="50"/>
    </location>
</feature>
<dbReference type="EMBL" id="LPWG01000013">
    <property type="protein sequence ID" value="ODR98396.1"/>
    <property type="molecule type" value="Genomic_DNA"/>
</dbReference>
<accession>A0A1E3VZS0</accession>
<evidence type="ECO:0000256" key="1">
    <source>
        <dbReference type="SAM" id="Phobius"/>
    </source>
</evidence>
<sequence>MQFAIDDARQRHAALTELIYFTDSQAMALLRLYSTVGIAMASASAALFAADPPVSTALAWALASATVVLVIGAVFCWLAMQTLQVSLPGRGAEFWLWAMDARVTAASAFTKYLENLEKESVWNREVNDTTSQHLMAAKIAGVLAPAFAFGAGLLAAQYGG</sequence>
<keyword evidence="1" id="KW-0472">Membrane</keyword>
<evidence type="ECO:0008006" key="4">
    <source>
        <dbReference type="Google" id="ProtNLM"/>
    </source>
</evidence>
<proteinExistence type="predicted"/>
<evidence type="ECO:0000313" key="2">
    <source>
        <dbReference type="EMBL" id="ODR98396.1"/>
    </source>
</evidence>
<reference evidence="2 3" key="1">
    <citation type="journal article" date="2016" name="Environ. Microbiol.">
        <title>New Methyloceanibacter diversity from North Sea sediments includes methanotroph containing solely the soluble methane monooxygenase.</title>
        <authorList>
            <person name="Vekeman B."/>
            <person name="Kerckhof F.M."/>
            <person name="Cremers G."/>
            <person name="de Vos P."/>
            <person name="Vandamme P."/>
            <person name="Boon N."/>
            <person name="Op den Camp H.J."/>
            <person name="Heylen K."/>
        </authorList>
    </citation>
    <scope>NUCLEOTIDE SEQUENCE [LARGE SCALE GENOMIC DNA]</scope>
    <source>
        <strain evidence="2 3">R-67174</strain>
    </source>
</reference>
<dbReference type="AlphaFoldDB" id="A0A1E3VZS0"/>
<keyword evidence="1" id="KW-0812">Transmembrane</keyword>
<gene>
    <name evidence="2" type="ORF">AUC68_08105</name>
</gene>
<feature type="transmembrane region" description="Helical" evidence="1">
    <location>
        <begin position="56"/>
        <end position="80"/>
    </location>
</feature>
<evidence type="ECO:0000313" key="3">
    <source>
        <dbReference type="Proteomes" id="UP000094501"/>
    </source>
</evidence>
<dbReference type="Proteomes" id="UP000094501">
    <property type="component" value="Unassembled WGS sequence"/>
</dbReference>
<feature type="transmembrane region" description="Helical" evidence="1">
    <location>
        <begin position="139"/>
        <end position="158"/>
    </location>
</feature>
<comment type="caution">
    <text evidence="2">The sequence shown here is derived from an EMBL/GenBank/DDBJ whole genome shotgun (WGS) entry which is preliminary data.</text>
</comment>